<keyword evidence="2" id="KW-1185">Reference proteome</keyword>
<name>A0A7W9Y3M7_9HYPH</name>
<comment type="caution">
    <text evidence="1">The sequence shown here is derived from an EMBL/GenBank/DDBJ whole genome shotgun (WGS) entry which is preliminary data.</text>
</comment>
<evidence type="ECO:0000313" key="2">
    <source>
        <dbReference type="Proteomes" id="UP000547879"/>
    </source>
</evidence>
<sequence length="380" mass="43688">MINDIQKIRAEMIKARLFSRRELGQFRWLSPGMQQQRDRLQDAFDVNHPVVTKMATCGQIDDWNNVRYCGLPLCPRCFLRERKDQTRQAIRSTFSCCANEDLAFATILLPPIMCLSDLRQIMNKEKRKFVNLANRKRRQDIKWDSFQMLGWWEVDRMEFGALQNAGRKTRIALEALGMPLLAADNDTFWRPHLHVIIQTGGVPLEEIKLAFKADGHSGPYQVDIQPFDVDRPVNRNIQRIVRYCLKFRIEDDFKGKRFADFDEDDRDAKKDRSWWPDKDIRAYVAWLKGDDMSGFRSLRFALGKKQKTAMNAASKMVSPETCPNDECVMAAHAEPICAGTLVTNGGVQGESHSISQRCKVAAMKVIDDGGRNKKVILDTN</sequence>
<dbReference type="RefSeq" id="WP_183990074.1">
    <property type="nucleotide sequence ID" value="NZ_BMHW01000001.1"/>
</dbReference>
<accession>A0A7W9Y3M7</accession>
<dbReference type="AlphaFoldDB" id="A0A7W9Y3M7"/>
<gene>
    <name evidence="1" type="ORF">HNQ72_000994</name>
</gene>
<evidence type="ECO:0000313" key="1">
    <source>
        <dbReference type="EMBL" id="MBB6161197.1"/>
    </source>
</evidence>
<protein>
    <recommendedName>
        <fullName evidence="3">Replication protein</fullName>
    </recommendedName>
</protein>
<proteinExistence type="predicted"/>
<dbReference type="EMBL" id="JACHEG010000001">
    <property type="protein sequence ID" value="MBB6161197.1"/>
    <property type="molecule type" value="Genomic_DNA"/>
</dbReference>
<organism evidence="1 2">
    <name type="scientific">Rhizobium wenxiniae</name>
    <dbReference type="NCBI Taxonomy" id="1737357"/>
    <lineage>
        <taxon>Bacteria</taxon>
        <taxon>Pseudomonadati</taxon>
        <taxon>Pseudomonadota</taxon>
        <taxon>Alphaproteobacteria</taxon>
        <taxon>Hyphomicrobiales</taxon>
        <taxon>Rhizobiaceae</taxon>
        <taxon>Rhizobium/Agrobacterium group</taxon>
        <taxon>Rhizobium</taxon>
    </lineage>
</organism>
<dbReference type="Proteomes" id="UP000547879">
    <property type="component" value="Unassembled WGS sequence"/>
</dbReference>
<evidence type="ECO:0008006" key="3">
    <source>
        <dbReference type="Google" id="ProtNLM"/>
    </source>
</evidence>
<reference evidence="1 2" key="1">
    <citation type="submission" date="2020-08" db="EMBL/GenBank/DDBJ databases">
        <title>Genomic Encyclopedia of Type Strains, Phase IV (KMG-IV): sequencing the most valuable type-strain genomes for metagenomic binning, comparative biology and taxonomic classification.</title>
        <authorList>
            <person name="Goeker M."/>
        </authorList>
    </citation>
    <scope>NUCLEOTIDE SEQUENCE [LARGE SCALE GENOMIC DNA]</scope>
    <source>
        <strain evidence="1 2">DSM 100734</strain>
    </source>
</reference>